<sequence length="63" mass="7220">MHQISLFVFFFLIAKGVNGVKVSKRLGHANAKITLETYAYLIPNEIYLHSAEESHFYKCGMNE</sequence>
<dbReference type="InterPro" id="IPR011010">
    <property type="entry name" value="DNA_brk_join_enz"/>
</dbReference>
<dbReference type="SUPFAM" id="SSF56349">
    <property type="entry name" value="DNA breaking-rejoining enzymes"/>
    <property type="match status" value="1"/>
</dbReference>
<evidence type="ECO:0008006" key="4">
    <source>
        <dbReference type="Google" id="ProtNLM"/>
    </source>
</evidence>
<evidence type="ECO:0000256" key="1">
    <source>
        <dbReference type="ARBA" id="ARBA00023172"/>
    </source>
</evidence>
<accession>A0A3S0RWV3</accession>
<reference evidence="2 3" key="1">
    <citation type="submission" date="2018-12" db="EMBL/GenBank/DDBJ databases">
        <title>Lysinibacillus antri sp. nov., isolated from a cave soil.</title>
        <authorList>
            <person name="Narsing Rao M.P."/>
            <person name="Zhang H."/>
            <person name="Dong Z.-Y."/>
            <person name="Niu X.-K."/>
            <person name="Zhang K."/>
            <person name="Fang B.-Z."/>
            <person name="Kang Y.-Q."/>
            <person name="Xiao M."/>
            <person name="Li W.-J."/>
        </authorList>
    </citation>
    <scope>NUCLEOTIDE SEQUENCE [LARGE SCALE GENOMIC DNA]</scope>
    <source>
        <strain evidence="2 3">SYSU K30002</strain>
    </source>
</reference>
<keyword evidence="3" id="KW-1185">Reference proteome</keyword>
<dbReference type="InterPro" id="IPR013762">
    <property type="entry name" value="Integrase-like_cat_sf"/>
</dbReference>
<evidence type="ECO:0000313" key="2">
    <source>
        <dbReference type="EMBL" id="RUL55050.1"/>
    </source>
</evidence>
<dbReference type="GO" id="GO:0015074">
    <property type="term" value="P:DNA integration"/>
    <property type="evidence" value="ECO:0007669"/>
    <property type="project" value="InterPro"/>
</dbReference>
<organism evidence="2 3">
    <name type="scientific">Lysinibacillus antri</name>
    <dbReference type="NCBI Taxonomy" id="2498145"/>
    <lineage>
        <taxon>Bacteria</taxon>
        <taxon>Bacillati</taxon>
        <taxon>Bacillota</taxon>
        <taxon>Bacilli</taxon>
        <taxon>Bacillales</taxon>
        <taxon>Bacillaceae</taxon>
        <taxon>Lysinibacillus</taxon>
    </lineage>
</organism>
<proteinExistence type="predicted"/>
<dbReference type="RefSeq" id="WP_126657900.1">
    <property type="nucleotide sequence ID" value="NZ_RYYR01000005.1"/>
</dbReference>
<dbReference type="AlphaFoldDB" id="A0A3S0RWV3"/>
<dbReference type="Gene3D" id="1.10.443.10">
    <property type="entry name" value="Intergrase catalytic core"/>
    <property type="match status" value="1"/>
</dbReference>
<name>A0A3S0RWV3_9BACI</name>
<evidence type="ECO:0000313" key="3">
    <source>
        <dbReference type="Proteomes" id="UP000287910"/>
    </source>
</evidence>
<gene>
    <name evidence="2" type="ORF">EK386_04800</name>
</gene>
<dbReference type="GO" id="GO:0006310">
    <property type="term" value="P:DNA recombination"/>
    <property type="evidence" value="ECO:0007669"/>
    <property type="project" value="UniProtKB-KW"/>
</dbReference>
<dbReference type="EMBL" id="RYYR01000005">
    <property type="protein sequence ID" value="RUL55050.1"/>
    <property type="molecule type" value="Genomic_DNA"/>
</dbReference>
<protein>
    <recommendedName>
        <fullName evidence="4">Tyr recombinase domain-containing protein</fullName>
    </recommendedName>
</protein>
<dbReference type="GO" id="GO:0003677">
    <property type="term" value="F:DNA binding"/>
    <property type="evidence" value="ECO:0007669"/>
    <property type="project" value="InterPro"/>
</dbReference>
<comment type="caution">
    <text evidence="2">The sequence shown here is derived from an EMBL/GenBank/DDBJ whole genome shotgun (WGS) entry which is preliminary data.</text>
</comment>
<dbReference type="Proteomes" id="UP000287910">
    <property type="component" value="Unassembled WGS sequence"/>
</dbReference>
<keyword evidence="1" id="KW-0233">DNA recombination</keyword>